<evidence type="ECO:0000259" key="2">
    <source>
        <dbReference type="Pfam" id="PF13456"/>
    </source>
</evidence>
<feature type="domain" description="RNase H type-1" evidence="2">
    <location>
        <begin position="79"/>
        <end position="135"/>
    </location>
</feature>
<dbReference type="Pfam" id="PF13456">
    <property type="entry name" value="RVT_3"/>
    <property type="match status" value="1"/>
</dbReference>
<dbReference type="GO" id="GO:0004523">
    <property type="term" value="F:RNA-DNA hybrid ribonuclease activity"/>
    <property type="evidence" value="ECO:0007669"/>
    <property type="project" value="InterPro"/>
</dbReference>
<dbReference type="KEGG" id="mcha:111023050"/>
<evidence type="ECO:0000313" key="4">
    <source>
        <dbReference type="RefSeq" id="XP_022156078.1"/>
    </source>
</evidence>
<gene>
    <name evidence="4" type="primary">LOC111023050</name>
</gene>
<feature type="compositionally biased region" description="Polar residues" evidence="1">
    <location>
        <begin position="12"/>
        <end position="21"/>
    </location>
</feature>
<dbReference type="AlphaFoldDB" id="A0A6J1DPM3"/>
<reference evidence="4" key="1">
    <citation type="submission" date="2025-08" db="UniProtKB">
        <authorList>
            <consortium name="RefSeq"/>
        </authorList>
    </citation>
    <scope>IDENTIFICATION</scope>
    <source>
        <strain evidence="4">OHB3-1</strain>
    </source>
</reference>
<accession>A0A6J1DPM3</accession>
<dbReference type="RefSeq" id="XP_022156078.1">
    <property type="nucleotide sequence ID" value="XM_022300386.1"/>
</dbReference>
<keyword evidence="3" id="KW-1185">Reference proteome</keyword>
<proteinExistence type="predicted"/>
<feature type="region of interest" description="Disordered" evidence="1">
    <location>
        <begin position="1"/>
        <end position="21"/>
    </location>
</feature>
<dbReference type="InterPro" id="IPR002156">
    <property type="entry name" value="RNaseH_domain"/>
</dbReference>
<sequence>MADLLMKGKQTHGGQPSNEISKQTHWVSLDKPILSQETYDGDSNFEHPFNLQTEGFGSGKCYKIRIQAAMTTSHVSLIRFLAEMLAIHEGLCLAACLGISKIVVESNSLEGFSLIAGGGKSTTKRPLGLLILELWQDLCKIYPFSMTAKQMRSLMP</sequence>
<organism evidence="3 4">
    <name type="scientific">Momordica charantia</name>
    <name type="common">Bitter gourd</name>
    <name type="synonym">Balsam pear</name>
    <dbReference type="NCBI Taxonomy" id="3673"/>
    <lineage>
        <taxon>Eukaryota</taxon>
        <taxon>Viridiplantae</taxon>
        <taxon>Streptophyta</taxon>
        <taxon>Embryophyta</taxon>
        <taxon>Tracheophyta</taxon>
        <taxon>Spermatophyta</taxon>
        <taxon>Magnoliopsida</taxon>
        <taxon>eudicotyledons</taxon>
        <taxon>Gunneridae</taxon>
        <taxon>Pentapetalae</taxon>
        <taxon>rosids</taxon>
        <taxon>fabids</taxon>
        <taxon>Cucurbitales</taxon>
        <taxon>Cucurbitaceae</taxon>
        <taxon>Momordiceae</taxon>
        <taxon>Momordica</taxon>
    </lineage>
</organism>
<dbReference type="Proteomes" id="UP000504603">
    <property type="component" value="Unplaced"/>
</dbReference>
<evidence type="ECO:0000256" key="1">
    <source>
        <dbReference type="SAM" id="MobiDB-lite"/>
    </source>
</evidence>
<evidence type="ECO:0000313" key="3">
    <source>
        <dbReference type="Proteomes" id="UP000504603"/>
    </source>
</evidence>
<name>A0A6J1DPM3_MOMCH</name>
<dbReference type="GeneID" id="111023050"/>
<protein>
    <submittedName>
        <fullName evidence="4">Uncharacterized protein LOC111023050</fullName>
    </submittedName>
</protein>
<dbReference type="GO" id="GO:0003676">
    <property type="term" value="F:nucleic acid binding"/>
    <property type="evidence" value="ECO:0007669"/>
    <property type="project" value="InterPro"/>
</dbReference>